<evidence type="ECO:0000313" key="2">
    <source>
        <dbReference type="Proteomes" id="UP000241690"/>
    </source>
</evidence>
<proteinExistence type="predicted"/>
<sequence length="62" mass="6990">MNVSVQHCSSQLCLYTINSLYISTFVTCLEFIHPSLLKHADEETSGLRVNPFFKTGSVHFTP</sequence>
<reference evidence="1 2" key="1">
    <citation type="submission" date="2016-07" db="EMBL/GenBank/DDBJ databases">
        <title>Multiple horizontal gene transfer events from other fungi enriched the ability of initially mycotrophic Trichoderma (Ascomycota) to feed on dead plant biomass.</title>
        <authorList>
            <consortium name="DOE Joint Genome Institute"/>
            <person name="Aerts A."/>
            <person name="Atanasova L."/>
            <person name="Chenthamara K."/>
            <person name="Zhang J."/>
            <person name="Grujic M."/>
            <person name="Henrissat B."/>
            <person name="Kuo A."/>
            <person name="Salamov A."/>
            <person name="Lipzen A."/>
            <person name="Labutti K."/>
            <person name="Barry K."/>
            <person name="Miao Y."/>
            <person name="Rahimi M.J."/>
            <person name="Shen Q."/>
            <person name="Grigoriev I.V."/>
            <person name="Kubicek C.P."/>
            <person name="Druzhinina I.S."/>
        </authorList>
    </citation>
    <scope>NUCLEOTIDE SEQUENCE [LARGE SCALE GENOMIC DNA]</scope>
    <source>
        <strain evidence="1 2">CBS 226.95</strain>
    </source>
</reference>
<keyword evidence="2" id="KW-1185">Reference proteome</keyword>
<dbReference type="Proteomes" id="UP000241690">
    <property type="component" value="Unassembled WGS sequence"/>
</dbReference>
<gene>
    <name evidence="1" type="ORF">M431DRAFT_350923</name>
</gene>
<evidence type="ECO:0000313" key="1">
    <source>
        <dbReference type="EMBL" id="PTB57826.1"/>
    </source>
</evidence>
<protein>
    <submittedName>
        <fullName evidence="1">Uncharacterized protein</fullName>
    </submittedName>
</protein>
<dbReference type="GeneID" id="36623044"/>
<dbReference type="AlphaFoldDB" id="A0A2T4AL79"/>
<dbReference type="RefSeq" id="XP_024777503.1">
    <property type="nucleotide sequence ID" value="XM_024914479.1"/>
</dbReference>
<dbReference type="EMBL" id="KZ679677">
    <property type="protein sequence ID" value="PTB57826.1"/>
    <property type="molecule type" value="Genomic_DNA"/>
</dbReference>
<name>A0A2T4AL79_TRIHA</name>
<organism evidence="1 2">
    <name type="scientific">Trichoderma harzianum CBS 226.95</name>
    <dbReference type="NCBI Taxonomy" id="983964"/>
    <lineage>
        <taxon>Eukaryota</taxon>
        <taxon>Fungi</taxon>
        <taxon>Dikarya</taxon>
        <taxon>Ascomycota</taxon>
        <taxon>Pezizomycotina</taxon>
        <taxon>Sordariomycetes</taxon>
        <taxon>Hypocreomycetidae</taxon>
        <taxon>Hypocreales</taxon>
        <taxon>Hypocreaceae</taxon>
        <taxon>Trichoderma</taxon>
    </lineage>
</organism>
<accession>A0A2T4AL79</accession>